<feature type="signal peptide" evidence="1">
    <location>
        <begin position="1"/>
        <end position="26"/>
    </location>
</feature>
<dbReference type="PATRIC" id="fig|69279.3.peg.3883"/>
<accession>A0A011U9X1</accession>
<evidence type="ECO:0000313" key="3">
    <source>
        <dbReference type="Proteomes" id="UP000019849"/>
    </source>
</evidence>
<dbReference type="STRING" id="69279.BG36_13960"/>
<dbReference type="Proteomes" id="UP000019849">
    <property type="component" value="Unassembled WGS sequence"/>
</dbReference>
<reference evidence="2 3" key="1">
    <citation type="submission" date="2014-02" db="EMBL/GenBank/DDBJ databases">
        <title>Aquamicrobium defluvii Genome sequencing.</title>
        <authorList>
            <person name="Wang X."/>
        </authorList>
    </citation>
    <scope>NUCLEOTIDE SEQUENCE [LARGE SCALE GENOMIC DNA]</scope>
    <source>
        <strain evidence="2 3">W13Z1</strain>
    </source>
</reference>
<sequence length="157" mass="16526">MQTARPFTAFAVALALALGTPGIVAAQTHAHGGSDGTTIEITLNNGAKWQGDQNMITGMTAIHSTMGTNLDAIHAGTLPADAGKKIAADIQKQLDFMVENCVLEPKVDEQFHVVLGEVMDGVSALEEGEVETGAVTIVQALNAYGEHFEHPGWQAFN</sequence>
<feature type="chain" id="PRO_5001463655" evidence="1">
    <location>
        <begin position="27"/>
        <end position="157"/>
    </location>
</feature>
<dbReference type="eggNOG" id="ENOG5032SD0">
    <property type="taxonomic scope" value="Bacteria"/>
</dbReference>
<name>A0A011U9X1_9HYPH</name>
<dbReference type="RefSeq" id="WP_035030678.1">
    <property type="nucleotide sequence ID" value="NZ_KK073901.1"/>
</dbReference>
<dbReference type="HOGENOM" id="CLU_109693_0_0_5"/>
<dbReference type="AlphaFoldDB" id="A0A011U9X1"/>
<gene>
    <name evidence="2" type="ORF">BG36_13960</name>
</gene>
<protein>
    <submittedName>
        <fullName evidence="2">Uncharacterized protein</fullName>
    </submittedName>
</protein>
<keyword evidence="1" id="KW-0732">Signal</keyword>
<proteinExistence type="predicted"/>
<dbReference type="EMBL" id="JENY01000029">
    <property type="protein sequence ID" value="EXL02678.1"/>
    <property type="molecule type" value="Genomic_DNA"/>
</dbReference>
<organism evidence="2 3">
    <name type="scientific">Aquamicrobium defluvii</name>
    <dbReference type="NCBI Taxonomy" id="69279"/>
    <lineage>
        <taxon>Bacteria</taxon>
        <taxon>Pseudomonadati</taxon>
        <taxon>Pseudomonadota</taxon>
        <taxon>Alphaproteobacteria</taxon>
        <taxon>Hyphomicrobiales</taxon>
        <taxon>Phyllobacteriaceae</taxon>
        <taxon>Aquamicrobium</taxon>
    </lineage>
</organism>
<evidence type="ECO:0000256" key="1">
    <source>
        <dbReference type="SAM" id="SignalP"/>
    </source>
</evidence>
<comment type="caution">
    <text evidence="2">The sequence shown here is derived from an EMBL/GenBank/DDBJ whole genome shotgun (WGS) entry which is preliminary data.</text>
</comment>
<evidence type="ECO:0000313" key="2">
    <source>
        <dbReference type="EMBL" id="EXL02678.1"/>
    </source>
</evidence>